<protein>
    <recommendedName>
        <fullName evidence="7">C2H2-type domain-containing protein</fullName>
    </recommendedName>
</protein>
<dbReference type="AlphaFoldDB" id="A0A165HSN5"/>
<dbReference type="PROSITE" id="PS50157">
    <property type="entry name" value="ZINC_FINGER_C2H2_2"/>
    <property type="match status" value="1"/>
</dbReference>
<dbReference type="InParanoid" id="A0A165HSN5"/>
<organism evidence="8 9">
    <name type="scientific">Exidia glandulosa HHB12029</name>
    <dbReference type="NCBI Taxonomy" id="1314781"/>
    <lineage>
        <taxon>Eukaryota</taxon>
        <taxon>Fungi</taxon>
        <taxon>Dikarya</taxon>
        <taxon>Basidiomycota</taxon>
        <taxon>Agaricomycotina</taxon>
        <taxon>Agaricomycetes</taxon>
        <taxon>Auriculariales</taxon>
        <taxon>Exidiaceae</taxon>
        <taxon>Exidia</taxon>
    </lineage>
</organism>
<feature type="compositionally biased region" description="Basic and acidic residues" evidence="6">
    <location>
        <begin position="71"/>
        <end position="86"/>
    </location>
</feature>
<dbReference type="SUPFAM" id="SSF57667">
    <property type="entry name" value="beta-beta-alpha zinc fingers"/>
    <property type="match status" value="1"/>
</dbReference>
<evidence type="ECO:0000313" key="8">
    <source>
        <dbReference type="EMBL" id="KZV92407.1"/>
    </source>
</evidence>
<dbReference type="Gene3D" id="3.30.160.60">
    <property type="entry name" value="Classic Zinc Finger"/>
    <property type="match status" value="1"/>
</dbReference>
<sequence length="135" mass="15677">MSAHTKYRPFICAQCDETFKYEGGLNVHVKAHHHRVSESSDSEDVEEIPPPHSKKRKPREEPQTHRKRQRRAEEEHTKHDSQKDVPDAEAGSMFAEMKADIAKQAEEDVTQILVQTYTQVAATKLQRMRELMKKL</sequence>
<evidence type="ECO:0000256" key="1">
    <source>
        <dbReference type="ARBA" id="ARBA00022723"/>
    </source>
</evidence>
<keyword evidence="9" id="KW-1185">Reference proteome</keyword>
<reference evidence="8 9" key="1">
    <citation type="journal article" date="2016" name="Mol. Biol. Evol.">
        <title>Comparative Genomics of Early-Diverging Mushroom-Forming Fungi Provides Insights into the Origins of Lignocellulose Decay Capabilities.</title>
        <authorList>
            <person name="Nagy L.G."/>
            <person name="Riley R."/>
            <person name="Tritt A."/>
            <person name="Adam C."/>
            <person name="Daum C."/>
            <person name="Floudas D."/>
            <person name="Sun H."/>
            <person name="Yadav J.S."/>
            <person name="Pangilinan J."/>
            <person name="Larsson K.H."/>
            <person name="Matsuura K."/>
            <person name="Barry K."/>
            <person name="Labutti K."/>
            <person name="Kuo R."/>
            <person name="Ohm R.A."/>
            <person name="Bhattacharya S.S."/>
            <person name="Shirouzu T."/>
            <person name="Yoshinaga Y."/>
            <person name="Martin F.M."/>
            <person name="Grigoriev I.V."/>
            <person name="Hibbett D.S."/>
        </authorList>
    </citation>
    <scope>NUCLEOTIDE SEQUENCE [LARGE SCALE GENOMIC DNA]</scope>
    <source>
        <strain evidence="8 9">HHB12029</strain>
    </source>
</reference>
<evidence type="ECO:0000256" key="6">
    <source>
        <dbReference type="SAM" id="MobiDB-lite"/>
    </source>
</evidence>
<keyword evidence="1" id="KW-0479">Metal-binding</keyword>
<keyword evidence="2" id="KW-0677">Repeat</keyword>
<keyword evidence="4" id="KW-0862">Zinc</keyword>
<keyword evidence="3 5" id="KW-0863">Zinc-finger</keyword>
<evidence type="ECO:0000256" key="5">
    <source>
        <dbReference type="PROSITE-ProRule" id="PRU00042"/>
    </source>
</evidence>
<dbReference type="InterPro" id="IPR013087">
    <property type="entry name" value="Znf_C2H2_type"/>
</dbReference>
<evidence type="ECO:0000256" key="3">
    <source>
        <dbReference type="ARBA" id="ARBA00022771"/>
    </source>
</evidence>
<evidence type="ECO:0000256" key="4">
    <source>
        <dbReference type="ARBA" id="ARBA00022833"/>
    </source>
</evidence>
<dbReference type="Proteomes" id="UP000077266">
    <property type="component" value="Unassembled WGS sequence"/>
</dbReference>
<name>A0A165HSN5_EXIGL</name>
<dbReference type="GO" id="GO:0008270">
    <property type="term" value="F:zinc ion binding"/>
    <property type="evidence" value="ECO:0007669"/>
    <property type="project" value="UniProtKB-KW"/>
</dbReference>
<proteinExistence type="predicted"/>
<dbReference type="FunFam" id="3.30.160.60:FF:000100">
    <property type="entry name" value="Zinc finger 45-like"/>
    <property type="match status" value="1"/>
</dbReference>
<accession>A0A165HSN5</accession>
<evidence type="ECO:0000313" key="9">
    <source>
        <dbReference type="Proteomes" id="UP000077266"/>
    </source>
</evidence>
<gene>
    <name evidence="8" type="ORF">EXIGLDRAFT_769061</name>
</gene>
<evidence type="ECO:0000256" key="2">
    <source>
        <dbReference type="ARBA" id="ARBA00022737"/>
    </source>
</evidence>
<dbReference type="InterPro" id="IPR036236">
    <property type="entry name" value="Znf_C2H2_sf"/>
</dbReference>
<dbReference type="OrthoDB" id="6259888at2759"/>
<feature type="domain" description="C2H2-type" evidence="7">
    <location>
        <begin position="10"/>
        <end position="32"/>
    </location>
</feature>
<evidence type="ECO:0000259" key="7">
    <source>
        <dbReference type="PROSITE" id="PS50157"/>
    </source>
</evidence>
<dbReference type="EMBL" id="KV426009">
    <property type="protein sequence ID" value="KZV92407.1"/>
    <property type="molecule type" value="Genomic_DNA"/>
</dbReference>
<feature type="region of interest" description="Disordered" evidence="6">
    <location>
        <begin position="31"/>
        <end position="92"/>
    </location>
</feature>